<dbReference type="InterPro" id="IPR001394">
    <property type="entry name" value="Peptidase_C19_UCH"/>
</dbReference>
<evidence type="ECO:0000256" key="3">
    <source>
        <dbReference type="SAM" id="MobiDB-lite"/>
    </source>
</evidence>
<accession>A0A915ITU8</accession>
<feature type="region of interest" description="Disordered" evidence="3">
    <location>
        <begin position="1"/>
        <end position="23"/>
    </location>
</feature>
<evidence type="ECO:0000256" key="2">
    <source>
        <dbReference type="ARBA" id="ARBA00012759"/>
    </source>
</evidence>
<dbReference type="InterPro" id="IPR035927">
    <property type="entry name" value="DUSP-like_sf"/>
</dbReference>
<sequence length="595" mass="69364">MNVPRYTEKFNQAQQQQRSVVRSKHRSSISSSSSFDQQQQKFSCNDLLQTFNCRKILEFLFVSNKLKCALNKSLLCQLNIQYLINLSGWDLNQLPNHLKSVSNNADSTLFPCRCQNQQQQQQRHHAVVVLDVLSGKRDSPLPAANFTAEKLHKSFEEVNEFISKENSSEKGGYNLRKRRNVKSECFSSSLSLSKNLSKAESIPNVTDKAEQTKLTSPSSVNKRLGKPQRAIRCSPERVPPRKAVRYRSIVSDVFDGRLLSSVQCLTCNTVSEITETFQDLSLSIPSREQLDLLKNTKRSQQFQNSPCLSPTSANPNLKSEQSWILWSYNWLWSWINGPKITLEDCLAAFFSADELKGDDMYSCDRCKKLRNGVKYCSLLSLPEVLCIHLKRFRHETSYSSKINTRVEFPLENLNLSPFVYKLFRFGGGPVCLELRHCFECQQHRKRVLVKRQLELETFTRLQKQLRAIMNPADYSNYCLNTKWFRQWDDFINEREEGGHYTAYCQNPNNFRWYEFDDQFATEVDEFTVRNAEAYVLFYRKRSDTTDRLRVEIEQLDRLTKPNSTHFYVSREWIHRFNTFAEPGPITNFDFLCPHG</sequence>
<evidence type="ECO:0000259" key="4">
    <source>
        <dbReference type="PROSITE" id="PS50235"/>
    </source>
</evidence>
<feature type="domain" description="USP" evidence="4">
    <location>
        <begin position="42"/>
        <end position="541"/>
    </location>
</feature>
<evidence type="ECO:0000313" key="6">
    <source>
        <dbReference type="WBParaSite" id="nRc.2.0.1.t17276-RA"/>
    </source>
</evidence>
<dbReference type="PANTHER" id="PTHR21646:SF86">
    <property type="entry name" value="UBIQUITIN CARBOXYL-TERMINAL HYDROLASE"/>
    <property type="match status" value="1"/>
</dbReference>
<name>A0A915ITU8_ROMCU</name>
<dbReference type="PROSITE" id="PS50235">
    <property type="entry name" value="USP_3"/>
    <property type="match status" value="1"/>
</dbReference>
<dbReference type="Pfam" id="PF00443">
    <property type="entry name" value="UCH"/>
    <property type="match status" value="2"/>
</dbReference>
<dbReference type="SUPFAM" id="SSF143791">
    <property type="entry name" value="DUSP-like"/>
    <property type="match status" value="1"/>
</dbReference>
<dbReference type="InterPro" id="IPR050185">
    <property type="entry name" value="Ub_carboxyl-term_hydrolase"/>
</dbReference>
<evidence type="ECO:0000256" key="1">
    <source>
        <dbReference type="ARBA" id="ARBA00000707"/>
    </source>
</evidence>
<dbReference type="InterPro" id="IPR038765">
    <property type="entry name" value="Papain-like_cys_pep_sf"/>
</dbReference>
<dbReference type="GO" id="GO:0004843">
    <property type="term" value="F:cysteine-type deubiquitinase activity"/>
    <property type="evidence" value="ECO:0007669"/>
    <property type="project" value="UniProtKB-EC"/>
</dbReference>
<organism evidence="5 6">
    <name type="scientific">Romanomermis culicivorax</name>
    <name type="common">Nematode worm</name>
    <dbReference type="NCBI Taxonomy" id="13658"/>
    <lineage>
        <taxon>Eukaryota</taxon>
        <taxon>Metazoa</taxon>
        <taxon>Ecdysozoa</taxon>
        <taxon>Nematoda</taxon>
        <taxon>Enoplea</taxon>
        <taxon>Dorylaimia</taxon>
        <taxon>Mermithida</taxon>
        <taxon>Mermithoidea</taxon>
        <taxon>Mermithidae</taxon>
        <taxon>Romanomermis</taxon>
    </lineage>
</organism>
<dbReference type="Proteomes" id="UP000887565">
    <property type="component" value="Unplaced"/>
</dbReference>
<dbReference type="AlphaFoldDB" id="A0A915ITU8"/>
<keyword evidence="5" id="KW-1185">Reference proteome</keyword>
<proteinExistence type="predicted"/>
<dbReference type="EC" id="3.4.19.12" evidence="2"/>
<dbReference type="Gene3D" id="3.90.70.10">
    <property type="entry name" value="Cysteine proteinases"/>
    <property type="match status" value="1"/>
</dbReference>
<dbReference type="WBParaSite" id="nRc.2.0.1.t17276-RA">
    <property type="protein sequence ID" value="nRc.2.0.1.t17276-RA"/>
    <property type="gene ID" value="nRc.2.0.1.g17276"/>
</dbReference>
<protein>
    <recommendedName>
        <fullName evidence="2">ubiquitinyl hydrolase 1</fullName>
        <ecNumber evidence="2">3.4.19.12</ecNumber>
    </recommendedName>
</protein>
<dbReference type="SUPFAM" id="SSF54001">
    <property type="entry name" value="Cysteine proteinases"/>
    <property type="match status" value="1"/>
</dbReference>
<reference evidence="6" key="1">
    <citation type="submission" date="2022-11" db="UniProtKB">
        <authorList>
            <consortium name="WormBaseParasite"/>
        </authorList>
    </citation>
    <scope>IDENTIFICATION</scope>
</reference>
<dbReference type="GO" id="GO:0016579">
    <property type="term" value="P:protein deubiquitination"/>
    <property type="evidence" value="ECO:0007669"/>
    <property type="project" value="InterPro"/>
</dbReference>
<comment type="catalytic activity">
    <reaction evidence="1">
        <text>Thiol-dependent hydrolysis of ester, thioester, amide, peptide and isopeptide bonds formed by the C-terminal Gly of ubiquitin (a 76-residue protein attached to proteins as an intracellular targeting signal).</text>
        <dbReference type="EC" id="3.4.19.12"/>
    </reaction>
</comment>
<dbReference type="InterPro" id="IPR028889">
    <property type="entry name" value="USP"/>
</dbReference>
<dbReference type="PANTHER" id="PTHR21646">
    <property type="entry name" value="UBIQUITIN CARBOXYL-TERMINAL HYDROLASE"/>
    <property type="match status" value="1"/>
</dbReference>
<evidence type="ECO:0000313" key="5">
    <source>
        <dbReference type="Proteomes" id="UP000887565"/>
    </source>
</evidence>